<feature type="transmembrane region" description="Helical" evidence="3">
    <location>
        <begin position="249"/>
        <end position="266"/>
    </location>
</feature>
<reference evidence="4 5" key="1">
    <citation type="submission" date="2010-03" db="EMBL/GenBank/DDBJ databases">
        <title>The genome sequence of Clostridiales sp. SSC/2.</title>
        <authorList>
            <consortium name="metaHIT consortium -- http://www.metahit.eu/"/>
            <person name="Pajon A."/>
            <person name="Turner K."/>
            <person name="Parkhill J."/>
            <person name="Duncan S."/>
            <person name="Flint H."/>
        </authorList>
    </citation>
    <scope>NUCLEOTIDE SEQUENCE [LARGE SCALE GENOMIC DNA]</scope>
    <source>
        <strain evidence="4 5">SSC/2</strain>
    </source>
</reference>
<name>D4MVU6_ANAHA</name>
<dbReference type="STRING" id="649756.ERS852387_02400"/>
<evidence type="ECO:0000313" key="4">
    <source>
        <dbReference type="EMBL" id="CBL39512.1"/>
    </source>
</evidence>
<evidence type="ECO:0000256" key="2">
    <source>
        <dbReference type="PIRSR" id="PIRSR605754-1"/>
    </source>
</evidence>
<gene>
    <name evidence="4" type="ORF">CL2_26920</name>
</gene>
<keyword evidence="3" id="KW-0472">Membrane</keyword>
<dbReference type="NCBIfam" id="NF033745">
    <property type="entry name" value="class_C_sortase"/>
    <property type="match status" value="2"/>
</dbReference>
<dbReference type="RefSeq" id="WP_015530806.1">
    <property type="nucleotide sequence ID" value="NC_021016.1"/>
</dbReference>
<feature type="transmembrane region" description="Helical" evidence="3">
    <location>
        <begin position="286"/>
        <end position="304"/>
    </location>
</feature>
<dbReference type="GO" id="GO:0016787">
    <property type="term" value="F:hydrolase activity"/>
    <property type="evidence" value="ECO:0007669"/>
    <property type="project" value="UniProtKB-KW"/>
</dbReference>
<keyword evidence="3" id="KW-1133">Transmembrane helix</keyword>
<dbReference type="InterPro" id="IPR042002">
    <property type="entry name" value="Sortase_C"/>
</dbReference>
<dbReference type="Pfam" id="PF04203">
    <property type="entry name" value="Sortase"/>
    <property type="match status" value="2"/>
</dbReference>
<proteinExistence type="predicted"/>
<dbReference type="AlphaFoldDB" id="D4MVU6"/>
<dbReference type="EMBL" id="FP929061">
    <property type="protein sequence ID" value="CBL39512.1"/>
    <property type="molecule type" value="Genomic_DNA"/>
</dbReference>
<feature type="active site" description="Acyl-thioester intermediate" evidence="2">
    <location>
        <position position="486"/>
    </location>
</feature>
<dbReference type="PATRIC" id="fig|245018.3.peg.2977"/>
<dbReference type="Proteomes" id="UP000008960">
    <property type="component" value="Chromosome"/>
</dbReference>
<reference evidence="4 5" key="2">
    <citation type="submission" date="2010-03" db="EMBL/GenBank/DDBJ databases">
        <authorList>
            <person name="Pajon A."/>
        </authorList>
    </citation>
    <scope>NUCLEOTIDE SEQUENCE [LARGE SCALE GENOMIC DNA]</scope>
    <source>
        <strain evidence="4 5">SSC/2</strain>
    </source>
</reference>
<organism evidence="4 5">
    <name type="scientific">Anaerostipes hadrus</name>
    <dbReference type="NCBI Taxonomy" id="649756"/>
    <lineage>
        <taxon>Bacteria</taxon>
        <taxon>Bacillati</taxon>
        <taxon>Bacillota</taxon>
        <taxon>Clostridia</taxon>
        <taxon>Lachnospirales</taxon>
        <taxon>Lachnospiraceae</taxon>
        <taxon>Anaerostipes</taxon>
    </lineage>
</organism>
<dbReference type="CDD" id="cd05827">
    <property type="entry name" value="Sortase_C"/>
    <property type="match status" value="2"/>
</dbReference>
<evidence type="ECO:0000313" key="5">
    <source>
        <dbReference type="Proteomes" id="UP000008960"/>
    </source>
</evidence>
<dbReference type="InterPro" id="IPR023365">
    <property type="entry name" value="Sortase_dom-sf"/>
</dbReference>
<dbReference type="SUPFAM" id="SSF63817">
    <property type="entry name" value="Sortase"/>
    <property type="match status" value="2"/>
</dbReference>
<dbReference type="InterPro" id="IPR005754">
    <property type="entry name" value="Sortase"/>
</dbReference>
<dbReference type="NCBIfam" id="TIGR01076">
    <property type="entry name" value="sortase_fam"/>
    <property type="match status" value="2"/>
</dbReference>
<dbReference type="Gene3D" id="2.40.260.10">
    <property type="entry name" value="Sortase"/>
    <property type="match status" value="2"/>
</dbReference>
<sequence length="516" mass="59546">MKQKIIPILIVLTGFLLLFYPFTSNYLFEKSAGSTVESYQEKAAGMDQAIIKKVMDEAKQYNGELLRSSIQLTDPFKEKRLDGETVHYNRILNIDGSSIMGYLKIPCISVNLPIYHGTSGTVLEHGIGHLATSSFPIGGKDTHAVLTGHTGLSSAKIFTDLTEMKKGDFFFIHVLDKKLAYRVDQITVVEPQDTKELQIMEGKDHVTLVTCTPYGVNDKRLLVRGVRTAYHAKEEEIRARNHYSQWMEVYKRAIFAGLLIICVLIAARKVYEKKKRRKEIWVKQKIINIVGIFFLVIGITLLLYPEIISYLKQKQSDQTVKELTQRRSKRKQDDLLYQKAVCYNRKIFKEKQAGLKDVFNYRSAPIVLRNEKNTFGYIKIPKMKQKLPLYLGATMENMRKGAAIMGQTSLPVGQKDSNCVIAAHRGYRGIPYFRDIEQLKTGDQVIIRNPWERLDYRVTKIKVIDPYDMDKILIQKGKDMVTLLTCHPYRGHGRYRYVVYCMRNHGQKIRKQKEDR</sequence>
<accession>D4MVU6</accession>
<evidence type="ECO:0000256" key="1">
    <source>
        <dbReference type="ARBA" id="ARBA00022801"/>
    </source>
</evidence>
<keyword evidence="3" id="KW-0812">Transmembrane</keyword>
<keyword evidence="1" id="KW-0378">Hydrolase</keyword>
<evidence type="ECO:0000256" key="3">
    <source>
        <dbReference type="SAM" id="Phobius"/>
    </source>
</evidence>
<feature type="active site" description="Proton donor/acceptor" evidence="2">
    <location>
        <position position="424"/>
    </location>
</feature>
<protein>
    <submittedName>
        <fullName evidence="4">LPXTG-site transpeptidase (Sortase) family protein</fullName>
    </submittedName>
</protein>
<dbReference type="KEGG" id="bprl:CL2_26920"/>